<dbReference type="InterPro" id="IPR000160">
    <property type="entry name" value="GGDEF_dom"/>
</dbReference>
<keyword evidence="5" id="KW-1185">Reference proteome</keyword>
<dbReference type="InterPro" id="IPR029787">
    <property type="entry name" value="Nucleotide_cyclase"/>
</dbReference>
<proteinExistence type="predicted"/>
<dbReference type="GO" id="GO:0052621">
    <property type="term" value="F:diguanylate cyclase activity"/>
    <property type="evidence" value="ECO:0007669"/>
    <property type="project" value="TreeGrafter"/>
</dbReference>
<dbReference type="InterPro" id="IPR050469">
    <property type="entry name" value="Diguanylate_Cyclase"/>
</dbReference>
<dbReference type="Proteomes" id="UP000620559">
    <property type="component" value="Unassembled WGS sequence"/>
</dbReference>
<dbReference type="SMART" id="SM00448">
    <property type="entry name" value="REC"/>
    <property type="match status" value="1"/>
</dbReference>
<evidence type="ECO:0000259" key="3">
    <source>
        <dbReference type="PROSITE" id="PS50887"/>
    </source>
</evidence>
<dbReference type="Pfam" id="PF00990">
    <property type="entry name" value="GGDEF"/>
    <property type="match status" value="1"/>
</dbReference>
<dbReference type="PROSITE" id="PS50110">
    <property type="entry name" value="RESPONSE_REGULATORY"/>
    <property type="match status" value="1"/>
</dbReference>
<dbReference type="Pfam" id="PF00072">
    <property type="entry name" value="Response_reg"/>
    <property type="match status" value="1"/>
</dbReference>
<gene>
    <name evidence="4" type="ORF">IQ247_25730</name>
</gene>
<dbReference type="AlphaFoldDB" id="A0A8J7F879"/>
<keyword evidence="1" id="KW-0597">Phosphoprotein</keyword>
<evidence type="ECO:0000256" key="1">
    <source>
        <dbReference type="PROSITE-ProRule" id="PRU00169"/>
    </source>
</evidence>
<reference evidence="4" key="1">
    <citation type="submission" date="2020-10" db="EMBL/GenBank/DDBJ databases">
        <authorList>
            <person name="Castelo-Branco R."/>
            <person name="Eusebio N."/>
            <person name="Adriana R."/>
            <person name="Vieira A."/>
            <person name="Brugerolle De Fraissinette N."/>
            <person name="Rezende De Castro R."/>
            <person name="Schneider M.P."/>
            <person name="Vasconcelos V."/>
            <person name="Leao P.N."/>
        </authorList>
    </citation>
    <scope>NUCLEOTIDE SEQUENCE</scope>
    <source>
        <strain evidence="4">LEGE 06105</strain>
    </source>
</reference>
<evidence type="ECO:0000313" key="4">
    <source>
        <dbReference type="EMBL" id="MBE9216020.1"/>
    </source>
</evidence>
<feature type="domain" description="Response regulatory" evidence="2">
    <location>
        <begin position="12"/>
        <end position="128"/>
    </location>
</feature>
<dbReference type="CDD" id="cd01949">
    <property type="entry name" value="GGDEF"/>
    <property type="match status" value="1"/>
</dbReference>
<dbReference type="SUPFAM" id="SSF55073">
    <property type="entry name" value="Nucleotide cyclase"/>
    <property type="match status" value="1"/>
</dbReference>
<dbReference type="Gene3D" id="3.40.50.2300">
    <property type="match status" value="1"/>
</dbReference>
<dbReference type="EMBL" id="JADEWL010000133">
    <property type="protein sequence ID" value="MBE9216020.1"/>
    <property type="molecule type" value="Genomic_DNA"/>
</dbReference>
<dbReference type="SUPFAM" id="SSF52172">
    <property type="entry name" value="CheY-like"/>
    <property type="match status" value="1"/>
</dbReference>
<protein>
    <submittedName>
        <fullName evidence="4">Response regulator</fullName>
    </submittedName>
</protein>
<accession>A0A8J7F879</accession>
<feature type="modified residue" description="4-aspartylphosphate" evidence="1">
    <location>
        <position position="61"/>
    </location>
</feature>
<dbReference type="Gene3D" id="3.30.70.270">
    <property type="match status" value="1"/>
</dbReference>
<name>A0A8J7F879_9CYAN</name>
<dbReference type="GO" id="GO:0043709">
    <property type="term" value="P:cell adhesion involved in single-species biofilm formation"/>
    <property type="evidence" value="ECO:0007669"/>
    <property type="project" value="TreeGrafter"/>
</dbReference>
<dbReference type="GO" id="GO:1902201">
    <property type="term" value="P:negative regulation of bacterial-type flagellum-dependent cell motility"/>
    <property type="evidence" value="ECO:0007669"/>
    <property type="project" value="TreeGrafter"/>
</dbReference>
<dbReference type="PANTHER" id="PTHR45138">
    <property type="entry name" value="REGULATORY COMPONENTS OF SENSORY TRANSDUCTION SYSTEM"/>
    <property type="match status" value="1"/>
</dbReference>
<dbReference type="PROSITE" id="PS50887">
    <property type="entry name" value="GGDEF"/>
    <property type="match status" value="1"/>
</dbReference>
<feature type="domain" description="GGDEF" evidence="3">
    <location>
        <begin position="192"/>
        <end position="309"/>
    </location>
</feature>
<dbReference type="NCBIfam" id="TIGR00254">
    <property type="entry name" value="GGDEF"/>
    <property type="match status" value="1"/>
</dbReference>
<dbReference type="GO" id="GO:0005886">
    <property type="term" value="C:plasma membrane"/>
    <property type="evidence" value="ECO:0007669"/>
    <property type="project" value="TreeGrafter"/>
</dbReference>
<dbReference type="InterPro" id="IPR043128">
    <property type="entry name" value="Rev_trsase/Diguanyl_cyclase"/>
</dbReference>
<dbReference type="RefSeq" id="WP_193924358.1">
    <property type="nucleotide sequence ID" value="NZ_JADEWL010000133.1"/>
</dbReference>
<evidence type="ECO:0000313" key="5">
    <source>
        <dbReference type="Proteomes" id="UP000620559"/>
    </source>
</evidence>
<sequence>MNNPKLQNHLPQILVVDDQKTLRLVLHKAMEKQGYRIIEACNGQHCLDICDKVTPDMILLDAMMPGMDGFECSTKLQALMGDNCPPILMITVLDDQESIERAWKVGASDYITKPIDWDVLARRVHRLLTSQWAILETRRQIERECRLTVSLETANRELQSLASTDFVTKVASRSYFNEYLQREWKRLQKYQLSLSLILCKIDFSLPDSAKNEYLRQIADTMHKCKKHSTDFIARYGDEEFAMLLANTQTEEAIEVVQTIKKSIKSLNIEREFVNISFGVASIIPNSESSAYKLVKNTEEQLAINNYHLL</sequence>
<comment type="caution">
    <text evidence="4">The sequence shown here is derived from an EMBL/GenBank/DDBJ whole genome shotgun (WGS) entry which is preliminary data.</text>
</comment>
<dbReference type="PANTHER" id="PTHR45138:SF9">
    <property type="entry name" value="DIGUANYLATE CYCLASE DGCM-RELATED"/>
    <property type="match status" value="1"/>
</dbReference>
<dbReference type="SMART" id="SM00267">
    <property type="entry name" value="GGDEF"/>
    <property type="match status" value="1"/>
</dbReference>
<dbReference type="InterPro" id="IPR011006">
    <property type="entry name" value="CheY-like_superfamily"/>
</dbReference>
<dbReference type="GO" id="GO:0000160">
    <property type="term" value="P:phosphorelay signal transduction system"/>
    <property type="evidence" value="ECO:0007669"/>
    <property type="project" value="InterPro"/>
</dbReference>
<evidence type="ECO:0000259" key="2">
    <source>
        <dbReference type="PROSITE" id="PS50110"/>
    </source>
</evidence>
<organism evidence="4 5">
    <name type="scientific">Plectonema cf. radiosum LEGE 06105</name>
    <dbReference type="NCBI Taxonomy" id="945769"/>
    <lineage>
        <taxon>Bacteria</taxon>
        <taxon>Bacillati</taxon>
        <taxon>Cyanobacteriota</taxon>
        <taxon>Cyanophyceae</taxon>
        <taxon>Oscillatoriophycideae</taxon>
        <taxon>Oscillatoriales</taxon>
        <taxon>Microcoleaceae</taxon>
        <taxon>Plectonema</taxon>
    </lineage>
</organism>
<dbReference type="InterPro" id="IPR001789">
    <property type="entry name" value="Sig_transdc_resp-reg_receiver"/>
</dbReference>